<dbReference type="Proteomes" id="UP000288716">
    <property type="component" value="Unassembled WGS sequence"/>
</dbReference>
<dbReference type="SUPFAM" id="SSF117281">
    <property type="entry name" value="Kelch motif"/>
    <property type="match status" value="1"/>
</dbReference>
<feature type="region of interest" description="Disordered" evidence="3">
    <location>
        <begin position="824"/>
        <end position="845"/>
    </location>
</feature>
<comment type="caution">
    <text evidence="4">The sequence shown here is derived from an EMBL/GenBank/DDBJ whole genome shotgun (WGS) entry which is preliminary data.</text>
</comment>
<dbReference type="InterPro" id="IPR006652">
    <property type="entry name" value="Kelch_1"/>
</dbReference>
<evidence type="ECO:0000313" key="5">
    <source>
        <dbReference type="Proteomes" id="UP000288716"/>
    </source>
</evidence>
<evidence type="ECO:0000256" key="2">
    <source>
        <dbReference type="ARBA" id="ARBA00022737"/>
    </source>
</evidence>
<accession>A0A443SWG8</accession>
<dbReference type="PANTHER" id="PTHR45632">
    <property type="entry name" value="LD33804P"/>
    <property type="match status" value="1"/>
</dbReference>
<reference evidence="4 5" key="1">
    <citation type="journal article" date="2018" name="Gigascience">
        <title>Genomes of trombidid mites reveal novel predicted allergens and laterally-transferred genes associated with secondary metabolism.</title>
        <authorList>
            <person name="Dong X."/>
            <person name="Chaisiri K."/>
            <person name="Xia D."/>
            <person name="Armstrong S.D."/>
            <person name="Fang Y."/>
            <person name="Donnelly M.J."/>
            <person name="Kadowaki T."/>
            <person name="McGarry J.W."/>
            <person name="Darby A.C."/>
            <person name="Makepeace B.L."/>
        </authorList>
    </citation>
    <scope>NUCLEOTIDE SEQUENCE [LARGE SCALE GENOMIC DNA]</scope>
    <source>
        <strain evidence="4">UoL-UT</strain>
    </source>
</reference>
<evidence type="ECO:0000313" key="4">
    <source>
        <dbReference type="EMBL" id="RWS31850.1"/>
    </source>
</evidence>
<evidence type="ECO:0000256" key="1">
    <source>
        <dbReference type="ARBA" id="ARBA00022441"/>
    </source>
</evidence>
<keyword evidence="2" id="KW-0677">Repeat</keyword>
<dbReference type="VEuPathDB" id="VectorBase:LDEU000186"/>
<dbReference type="STRING" id="299467.A0A443SWG8"/>
<gene>
    <name evidence="4" type="ORF">B4U80_12674</name>
</gene>
<dbReference type="AlphaFoldDB" id="A0A443SWG8"/>
<dbReference type="SMART" id="SM00612">
    <property type="entry name" value="Kelch"/>
    <property type="match status" value="4"/>
</dbReference>
<name>A0A443SWG8_9ACAR</name>
<evidence type="ECO:0000256" key="3">
    <source>
        <dbReference type="SAM" id="MobiDB-lite"/>
    </source>
</evidence>
<keyword evidence="1" id="KW-0880">Kelch repeat</keyword>
<dbReference type="InterPro" id="IPR015915">
    <property type="entry name" value="Kelch-typ_b-propeller"/>
</dbReference>
<organism evidence="4 5">
    <name type="scientific">Leptotrombidium deliense</name>
    <dbReference type="NCBI Taxonomy" id="299467"/>
    <lineage>
        <taxon>Eukaryota</taxon>
        <taxon>Metazoa</taxon>
        <taxon>Ecdysozoa</taxon>
        <taxon>Arthropoda</taxon>
        <taxon>Chelicerata</taxon>
        <taxon>Arachnida</taxon>
        <taxon>Acari</taxon>
        <taxon>Acariformes</taxon>
        <taxon>Trombidiformes</taxon>
        <taxon>Prostigmata</taxon>
        <taxon>Anystina</taxon>
        <taxon>Parasitengona</taxon>
        <taxon>Trombiculoidea</taxon>
        <taxon>Trombiculidae</taxon>
        <taxon>Leptotrombidium</taxon>
    </lineage>
</organism>
<dbReference type="Pfam" id="PF24681">
    <property type="entry name" value="Kelch_KLHDC2_KLHL20_DRC7"/>
    <property type="match status" value="1"/>
</dbReference>
<sequence length="845" mass="97558">MGAKSSKKVIPKKPKNQEHYEQRLQTLIYELSNKLNDEGRKKVHLPGFCNELKMKLKQKYEESVAESIREEKEKSKEVLLPINMNETQIQFQIQPLNEIKSYRYGCPSTATISMLNSYMHQNEHNQMVTFVLKDENSKVIKVEQNLLIQNSEHKSFESPKLVRDCSLQSIQSILICLFTQKLYLSINTFNEILRLCSDLKITVILQFMTTLFDDCDPICTLAKLREAIDNYKTDNIRNYIRIIYEVNKNLSKILKHPAIVDLTFEEIKEIAKLRPEIRSYLSLDERNELLVFYAIIDWILHDTNSRYQRNLQLLPLVQFDKMTLEQWREAFNPQLLLSFPENLQHLMFEIHDYYVANDTSGKFSVLDVYLTLPKFEKEVIDEKVEKFDITPTVGKKFDNNETAEIKQSQSIEIDEKAKKVNKSESEELEELARVAVRSFKNLGTQVLKDLPDSKDSNNHSFDVHSIILLVGGYQSQVSYKTEQGLFMHQFKPFGCCTNKHIATSPKISDYVWSPLSQRLPKTLAHFASLKMGSLVFLIGGIDVSKLLHEKTLHPINECSAYSLANDDWYKIAPMHFSRGYHGAVCIGDKIFVFGGISLISKQLTLTNTIEIFDIRKNIWSEIIPGTEKPCPRAAFGMVYYQEVVWIIGGLSQLSVDYCYESGDLLSDVWIFSVQHQQWTSVEFWRLPRPRAFMTTVIFRNQIFVIGGHEVEDKYENDESSQRTLQDTRTNSVFIFRDVKSAWEEGPPLHFARIYATATVVENVLFVIGGITCNHKHINEPILGLFSGSYEVYNPDINPNWVENSMVFSLYAGNAITVKSSIEKPNTNRQTNSHVSVNDNIHKQTM</sequence>
<dbReference type="EMBL" id="NCKV01000043">
    <property type="protein sequence ID" value="RWS31850.1"/>
    <property type="molecule type" value="Genomic_DNA"/>
</dbReference>
<dbReference type="PANTHER" id="PTHR45632:SF3">
    <property type="entry name" value="KELCH-LIKE PROTEIN 32"/>
    <property type="match status" value="1"/>
</dbReference>
<proteinExistence type="predicted"/>
<dbReference type="Gene3D" id="2.120.10.80">
    <property type="entry name" value="Kelch-type beta propeller"/>
    <property type="match status" value="2"/>
</dbReference>
<protein>
    <submittedName>
        <fullName evidence="4">Ring canal kelch-like protein</fullName>
    </submittedName>
</protein>
<dbReference type="Gene3D" id="1.25.40.420">
    <property type="match status" value="1"/>
</dbReference>
<keyword evidence="5" id="KW-1185">Reference proteome</keyword>
<dbReference type="OrthoDB" id="6502216at2759"/>